<dbReference type="InterPro" id="IPR050333">
    <property type="entry name" value="SLRP"/>
</dbReference>
<dbReference type="OrthoDB" id="10027416at2759"/>
<dbReference type="RefSeq" id="XP_010853823.1">
    <property type="nucleotide sequence ID" value="XM_010855521.1"/>
</dbReference>
<dbReference type="InterPro" id="IPR001611">
    <property type="entry name" value="Leu-rich_rpt"/>
</dbReference>
<gene>
    <name evidence="5" type="primary">PODNL1</name>
</gene>
<keyword evidence="4" id="KW-1185">Reference proteome</keyword>
<evidence type="ECO:0000313" key="4">
    <source>
        <dbReference type="Proteomes" id="UP000515208"/>
    </source>
</evidence>
<dbReference type="KEGG" id="bbis:104999894"/>
<dbReference type="PRINTS" id="PR00019">
    <property type="entry name" value="LEURICHRPT"/>
</dbReference>
<dbReference type="GO" id="GO:0005615">
    <property type="term" value="C:extracellular space"/>
    <property type="evidence" value="ECO:0007669"/>
    <property type="project" value="TreeGrafter"/>
</dbReference>
<feature type="region of interest" description="Disordered" evidence="3">
    <location>
        <begin position="58"/>
        <end position="78"/>
    </location>
</feature>
<dbReference type="Gene3D" id="3.80.10.10">
    <property type="entry name" value="Ribonuclease Inhibitor"/>
    <property type="match status" value="3"/>
</dbReference>
<protein>
    <submittedName>
        <fullName evidence="5">Podocan-like protein 1</fullName>
    </submittedName>
</protein>
<keyword evidence="1" id="KW-0433">Leucine-rich repeat</keyword>
<dbReference type="InterPro" id="IPR003591">
    <property type="entry name" value="Leu-rich_rpt_typical-subtyp"/>
</dbReference>
<dbReference type="GeneID" id="104999894"/>
<proteinExistence type="predicted"/>
<evidence type="ECO:0000256" key="3">
    <source>
        <dbReference type="SAM" id="MobiDB-lite"/>
    </source>
</evidence>
<dbReference type="PANTHER" id="PTHR45712:SF5">
    <property type="entry name" value="PODOCAN-LIKE PROTEIN 1"/>
    <property type="match status" value="1"/>
</dbReference>
<organism evidence="4 5">
    <name type="scientific">Bison bison bison</name>
    <name type="common">North American plains bison</name>
    <dbReference type="NCBI Taxonomy" id="43346"/>
    <lineage>
        <taxon>Eukaryota</taxon>
        <taxon>Metazoa</taxon>
        <taxon>Chordata</taxon>
        <taxon>Craniata</taxon>
        <taxon>Vertebrata</taxon>
        <taxon>Euteleostomi</taxon>
        <taxon>Mammalia</taxon>
        <taxon>Eutheria</taxon>
        <taxon>Laurasiatheria</taxon>
        <taxon>Artiodactyla</taxon>
        <taxon>Ruminantia</taxon>
        <taxon>Pecora</taxon>
        <taxon>Bovidae</taxon>
        <taxon>Bovinae</taxon>
        <taxon>Bison</taxon>
    </lineage>
</organism>
<accession>A0A6P3IHH5</accession>
<dbReference type="AlphaFoldDB" id="A0A6P3IHH5"/>
<dbReference type="Pfam" id="PF13855">
    <property type="entry name" value="LRR_8"/>
    <property type="match status" value="2"/>
</dbReference>
<dbReference type="Pfam" id="PF00560">
    <property type="entry name" value="LRR_1"/>
    <property type="match status" value="1"/>
</dbReference>
<name>A0A6P3IHH5_BISBB</name>
<dbReference type="CTD" id="79883"/>
<evidence type="ECO:0000313" key="5">
    <source>
        <dbReference type="RefSeq" id="XP_010853823.1"/>
    </source>
</evidence>
<evidence type="ECO:0000256" key="2">
    <source>
        <dbReference type="ARBA" id="ARBA00022737"/>
    </source>
</evidence>
<dbReference type="Proteomes" id="UP000515208">
    <property type="component" value="Unplaced"/>
</dbReference>
<keyword evidence="2" id="KW-0677">Repeat</keyword>
<reference evidence="5" key="1">
    <citation type="submission" date="2025-08" db="UniProtKB">
        <authorList>
            <consortium name="RefSeq"/>
        </authorList>
    </citation>
    <scope>IDENTIFICATION</scope>
    <source>
        <tissue evidence="5">Blood</tissue>
    </source>
</reference>
<evidence type="ECO:0000256" key="1">
    <source>
        <dbReference type="ARBA" id="ARBA00022614"/>
    </source>
</evidence>
<sequence length="371" mass="40853">MGAVAATAQPPEVTAWFPLRNSGQQFGRDGRARLAMRLSLLLLLLLLPVPQPALGMEDDASFPHLGESSQPPPRACPPRCSCPRPDTVDCDGLDLRVFPDNITRAAQHLSLQNNQLQELPYNELSRLSGLRTLNLHNNLISSEGLPDEAFESLTQLQSHSLLPSQNNLISKVPRGALSRQTHLRELYLQHNQLTDSGLDATTFSKLHRLEYLDLSHNQLAAVPAGLPRTLALLHLGRNRIRWVEAARLGGLRGLRYLLLQHNQLGATGLLDLAGNQLTQLPSGLPAGLHTLRLQRNQLRTLEPEPLAGLHQLQELSLAHNRLRVGGIGPGTWHELQALQVRGRLVGHTIHRAAPSPLCLLAQLLPWKALKC</sequence>
<dbReference type="SUPFAM" id="SSF52058">
    <property type="entry name" value="L domain-like"/>
    <property type="match status" value="1"/>
</dbReference>
<dbReference type="PANTHER" id="PTHR45712">
    <property type="entry name" value="AGAP008170-PA"/>
    <property type="match status" value="1"/>
</dbReference>
<dbReference type="InterPro" id="IPR032675">
    <property type="entry name" value="LRR_dom_sf"/>
</dbReference>
<dbReference type="SMART" id="SM00369">
    <property type="entry name" value="LRR_TYP"/>
    <property type="match status" value="7"/>
</dbReference>